<evidence type="ECO:0000259" key="1">
    <source>
        <dbReference type="Pfam" id="PF06985"/>
    </source>
</evidence>
<reference evidence="2" key="1">
    <citation type="submission" date="2023-06" db="EMBL/GenBank/DDBJ databases">
        <title>Genome-scale phylogeny and comparative genomics of the fungal order Sordariales.</title>
        <authorList>
            <consortium name="Lawrence Berkeley National Laboratory"/>
            <person name="Hensen N."/>
            <person name="Bonometti L."/>
            <person name="Westerberg I."/>
            <person name="Brannstrom I.O."/>
            <person name="Guillou S."/>
            <person name="Cros-Aarteil S."/>
            <person name="Calhoun S."/>
            <person name="Haridas S."/>
            <person name="Kuo A."/>
            <person name="Mondo S."/>
            <person name="Pangilinan J."/>
            <person name="Riley R."/>
            <person name="LaButti K."/>
            <person name="Andreopoulos B."/>
            <person name="Lipzen A."/>
            <person name="Chen C."/>
            <person name="Yanf M."/>
            <person name="Daum C."/>
            <person name="Ng V."/>
            <person name="Clum A."/>
            <person name="Steindorff A."/>
            <person name="Ohm R."/>
            <person name="Martin F."/>
            <person name="Silar P."/>
            <person name="Natvig D."/>
            <person name="Lalanne C."/>
            <person name="Gautier V."/>
            <person name="Ament-velasquez S.L."/>
            <person name="Kruys A."/>
            <person name="Hutchinson M.I."/>
            <person name="Powell A.J."/>
            <person name="Barry K."/>
            <person name="Miller A.N."/>
            <person name="Grigoriev I.V."/>
            <person name="Debuchy R."/>
            <person name="Gladieux P."/>
            <person name="Thoren M.H."/>
            <person name="Johannesson H."/>
        </authorList>
    </citation>
    <scope>NUCLEOTIDE SEQUENCE</scope>
    <source>
        <strain evidence="2">SMH3187-1</strain>
    </source>
</reference>
<dbReference type="EMBL" id="JAUKUD010000004">
    <property type="protein sequence ID" value="KAK0747203.1"/>
    <property type="molecule type" value="Genomic_DNA"/>
</dbReference>
<comment type="caution">
    <text evidence="2">The sequence shown here is derived from an EMBL/GenBank/DDBJ whole genome shotgun (WGS) entry which is preliminary data.</text>
</comment>
<proteinExistence type="predicted"/>
<protein>
    <recommendedName>
        <fullName evidence="1">Heterokaryon incompatibility domain-containing protein</fullName>
    </recommendedName>
</protein>
<keyword evidence="3" id="KW-1185">Reference proteome</keyword>
<evidence type="ECO:0000313" key="3">
    <source>
        <dbReference type="Proteomes" id="UP001172155"/>
    </source>
</evidence>
<feature type="domain" description="Heterokaryon incompatibility" evidence="1">
    <location>
        <begin position="105"/>
        <end position="217"/>
    </location>
</feature>
<gene>
    <name evidence="2" type="ORF">B0T18DRAFT_430019</name>
</gene>
<sequence length="588" mass="66687">MFEQKGKSPYTDSDHSFNWATEKIDECRKEHTSTCRPMKPTLLPDRVLGLGSRDEDVALRLSKGETGLYATLSHCWGGHLPIMLKKDTLQSFQAGISWDSSQRHSLCIVQDDGDDWAQQSAKMAGIYENSAIKLAASAAFDARDGLFTPHRRSLLGYITNGTKILDIKDVFFNTLPTPKSGYFVIKEWVSMPHAAFYLRGEPGLEATLFGRGWIYQERLLANRVLHFGNSELLWECNSIVCCQCGSWRHSLSRHAYAQFPKYSHQITLSGLSRDPNPAKARYRWQRVVTEFSSMSITYESDRLPAIAGVAKQLQSLVPTSHYVLGMWKEVLFDHLLWQAVPVEMRVNQGRWQGFSEVDSSGRIKPPSWTWASLGSAVSYPMEDPATVISGFVVETSQDPQVVRVPWSDDVTARLLGRVDGELVISGHLTETCLRRYTLSDEICYGVSRYDGNQFYPVLLDANTATSDSKWRSREPVWSAVDPNAERVEYGWWNKEPLSPEEAILVDNQISRLESMRDNFKSCDEFAEPVYCLFVKCWKGGAGKSMFLDLRRVSEPPERFARIALLMYDPQRLPVFDISNTSPREVVLV</sequence>
<accession>A0AA40EX63</accession>
<name>A0AA40EX63_9PEZI</name>
<dbReference type="AlphaFoldDB" id="A0AA40EX63"/>
<evidence type="ECO:0000313" key="2">
    <source>
        <dbReference type="EMBL" id="KAK0747203.1"/>
    </source>
</evidence>
<dbReference type="PANTHER" id="PTHR33112:SF9">
    <property type="entry name" value="HETEROKARYON INCOMPATIBILITY DOMAIN-CONTAINING PROTEIN"/>
    <property type="match status" value="1"/>
</dbReference>
<organism evidence="2 3">
    <name type="scientific">Schizothecium vesticola</name>
    <dbReference type="NCBI Taxonomy" id="314040"/>
    <lineage>
        <taxon>Eukaryota</taxon>
        <taxon>Fungi</taxon>
        <taxon>Dikarya</taxon>
        <taxon>Ascomycota</taxon>
        <taxon>Pezizomycotina</taxon>
        <taxon>Sordariomycetes</taxon>
        <taxon>Sordariomycetidae</taxon>
        <taxon>Sordariales</taxon>
        <taxon>Schizotheciaceae</taxon>
        <taxon>Schizothecium</taxon>
    </lineage>
</organism>
<dbReference type="PANTHER" id="PTHR33112">
    <property type="entry name" value="DOMAIN PROTEIN, PUTATIVE-RELATED"/>
    <property type="match status" value="1"/>
</dbReference>
<dbReference type="InterPro" id="IPR010730">
    <property type="entry name" value="HET"/>
</dbReference>
<dbReference type="Proteomes" id="UP001172155">
    <property type="component" value="Unassembled WGS sequence"/>
</dbReference>
<dbReference type="Pfam" id="PF06985">
    <property type="entry name" value="HET"/>
    <property type="match status" value="1"/>
</dbReference>